<dbReference type="GO" id="GO:0003824">
    <property type="term" value="F:catalytic activity"/>
    <property type="evidence" value="ECO:0007669"/>
    <property type="project" value="UniProtKB-ARBA"/>
</dbReference>
<organism evidence="2 3">
    <name type="scientific">Arthrobacter oryzae</name>
    <dbReference type="NCBI Taxonomy" id="409290"/>
    <lineage>
        <taxon>Bacteria</taxon>
        <taxon>Bacillati</taxon>
        <taxon>Actinomycetota</taxon>
        <taxon>Actinomycetes</taxon>
        <taxon>Micrococcales</taxon>
        <taxon>Micrococcaceae</taxon>
        <taxon>Arthrobacter</taxon>
    </lineage>
</organism>
<dbReference type="Gene3D" id="3.40.50.1820">
    <property type="entry name" value="alpha/beta hydrolase"/>
    <property type="match status" value="1"/>
</dbReference>
<dbReference type="PANTHER" id="PTHR43433">
    <property type="entry name" value="HYDROLASE, ALPHA/BETA FOLD FAMILY PROTEIN"/>
    <property type="match status" value="1"/>
</dbReference>
<reference evidence="2 3" key="1">
    <citation type="submission" date="2018-10" db="EMBL/GenBank/DDBJ databases">
        <title>Genomic Encyclopedia of Type Strains, Phase IV (KMG-IV): sequencing the most valuable type-strain genomes for metagenomic binning, comparative biology and taxonomic classification.</title>
        <authorList>
            <person name="Goeker M."/>
        </authorList>
    </citation>
    <scope>NUCLEOTIDE SEQUENCE [LARGE SCALE GENOMIC DNA]</scope>
    <source>
        <strain evidence="2 3">DSM 25586</strain>
    </source>
</reference>
<dbReference type="RefSeq" id="WP_208642003.1">
    <property type="nucleotide sequence ID" value="NZ_RBIR01000011.1"/>
</dbReference>
<dbReference type="InterPro" id="IPR000073">
    <property type="entry name" value="AB_hydrolase_1"/>
</dbReference>
<protein>
    <submittedName>
        <fullName evidence="2">Pimeloyl-ACP methyl ester carboxylesterase</fullName>
    </submittedName>
</protein>
<dbReference type="AlphaFoldDB" id="A0A495E8F5"/>
<evidence type="ECO:0000259" key="1">
    <source>
        <dbReference type="Pfam" id="PF00561"/>
    </source>
</evidence>
<sequence length="262" mass="28592">MTFTHGYAANGDVRMYYEVHGHPRAGEPPLLLIPGGGSTIETNFAGLIPALLAESLQVIAVDEEGHGRTEATDRPLTAENSADDVKAVMDALNVDTVDVLGFSAGGHTALALAMRYPASVRCLIAASTFATRDAVSDEFWDGMAKATLNEMPEVYKDADRRLHPEPGHLERMFELDRQRILTFPGWPDDHLCRITARTLVLCADRDVVSPEHAARMSRVIPGARLMIVPGTHGDYLGELGATGGDLRAMRITLPYLLRFLEE</sequence>
<dbReference type="InterPro" id="IPR029058">
    <property type="entry name" value="AB_hydrolase_fold"/>
</dbReference>
<evidence type="ECO:0000313" key="2">
    <source>
        <dbReference type="EMBL" id="RKR12763.1"/>
    </source>
</evidence>
<dbReference type="Proteomes" id="UP000276055">
    <property type="component" value="Unassembled WGS sequence"/>
</dbReference>
<dbReference type="Pfam" id="PF00561">
    <property type="entry name" value="Abhydrolase_1"/>
    <property type="match status" value="1"/>
</dbReference>
<dbReference type="PRINTS" id="PR00111">
    <property type="entry name" value="ABHYDROLASE"/>
</dbReference>
<evidence type="ECO:0000313" key="3">
    <source>
        <dbReference type="Proteomes" id="UP000276055"/>
    </source>
</evidence>
<proteinExistence type="predicted"/>
<dbReference type="InterPro" id="IPR050471">
    <property type="entry name" value="AB_hydrolase"/>
</dbReference>
<dbReference type="PANTHER" id="PTHR43433:SF5">
    <property type="entry name" value="AB HYDROLASE-1 DOMAIN-CONTAINING PROTEIN"/>
    <property type="match status" value="1"/>
</dbReference>
<gene>
    <name evidence="2" type="ORF">C8D78_3670</name>
</gene>
<dbReference type="SUPFAM" id="SSF53474">
    <property type="entry name" value="alpha/beta-Hydrolases"/>
    <property type="match status" value="1"/>
</dbReference>
<comment type="caution">
    <text evidence="2">The sequence shown here is derived from an EMBL/GenBank/DDBJ whole genome shotgun (WGS) entry which is preliminary data.</text>
</comment>
<dbReference type="EMBL" id="RBIR01000011">
    <property type="protein sequence ID" value="RKR12763.1"/>
    <property type="molecule type" value="Genomic_DNA"/>
</dbReference>
<accession>A0A495E8F5</accession>
<feature type="domain" description="AB hydrolase-1" evidence="1">
    <location>
        <begin position="28"/>
        <end position="157"/>
    </location>
</feature>
<name>A0A495E8F5_9MICC</name>